<proteinExistence type="predicted"/>
<dbReference type="GO" id="GO:0005506">
    <property type="term" value="F:iron ion binding"/>
    <property type="evidence" value="ECO:0007669"/>
    <property type="project" value="InterPro"/>
</dbReference>
<dbReference type="AlphaFoldDB" id="A0A9P8LIR7"/>
<dbReference type="EMBL" id="JAGHQM010000036">
    <property type="protein sequence ID" value="KAH0566078.1"/>
    <property type="molecule type" value="Genomic_DNA"/>
</dbReference>
<dbReference type="Proteomes" id="UP000750711">
    <property type="component" value="Unassembled WGS sequence"/>
</dbReference>
<keyword evidence="3" id="KW-1185">Reference proteome</keyword>
<dbReference type="PRINTS" id="PR00385">
    <property type="entry name" value="P450"/>
</dbReference>
<dbReference type="GO" id="GO:0016705">
    <property type="term" value="F:oxidoreductase activity, acting on paired donors, with incorporation or reduction of molecular oxygen"/>
    <property type="evidence" value="ECO:0007669"/>
    <property type="project" value="InterPro"/>
</dbReference>
<accession>A0A9P8LIR7</accession>
<comment type="cofactor">
    <cofactor evidence="1">
        <name>heme</name>
        <dbReference type="ChEBI" id="CHEBI:30413"/>
    </cofactor>
</comment>
<gene>
    <name evidence="2" type="ORF">GP486_000516</name>
</gene>
<dbReference type="Pfam" id="PF00067">
    <property type="entry name" value="p450"/>
    <property type="match status" value="1"/>
</dbReference>
<dbReference type="InterPro" id="IPR050121">
    <property type="entry name" value="Cytochrome_P450_monoxygenase"/>
</dbReference>
<dbReference type="InterPro" id="IPR036396">
    <property type="entry name" value="Cyt_P450_sf"/>
</dbReference>
<organism evidence="2 3">
    <name type="scientific">Trichoglossum hirsutum</name>
    <dbReference type="NCBI Taxonomy" id="265104"/>
    <lineage>
        <taxon>Eukaryota</taxon>
        <taxon>Fungi</taxon>
        <taxon>Dikarya</taxon>
        <taxon>Ascomycota</taxon>
        <taxon>Pezizomycotina</taxon>
        <taxon>Geoglossomycetes</taxon>
        <taxon>Geoglossales</taxon>
        <taxon>Geoglossaceae</taxon>
        <taxon>Trichoglossum</taxon>
    </lineage>
</organism>
<dbReference type="InterPro" id="IPR001128">
    <property type="entry name" value="Cyt_P450"/>
</dbReference>
<dbReference type="Gene3D" id="1.10.630.10">
    <property type="entry name" value="Cytochrome P450"/>
    <property type="match status" value="1"/>
</dbReference>
<protein>
    <recommendedName>
        <fullName evidence="4">Cytochrome P450 monooxygenase</fullName>
    </recommendedName>
</protein>
<dbReference type="CDD" id="cd11069">
    <property type="entry name" value="CYP_FUM15-like"/>
    <property type="match status" value="1"/>
</dbReference>
<dbReference type="PANTHER" id="PTHR24305">
    <property type="entry name" value="CYTOCHROME P450"/>
    <property type="match status" value="1"/>
</dbReference>
<keyword evidence="1" id="KW-0408">Iron</keyword>
<keyword evidence="1" id="KW-0479">Metal-binding</keyword>
<dbReference type="InterPro" id="IPR002401">
    <property type="entry name" value="Cyt_P450_E_grp-I"/>
</dbReference>
<dbReference type="PANTHER" id="PTHR24305:SF227">
    <property type="entry name" value="P450, PUTATIVE (EUROFUNG)-RELATED"/>
    <property type="match status" value="1"/>
</dbReference>
<evidence type="ECO:0008006" key="4">
    <source>
        <dbReference type="Google" id="ProtNLM"/>
    </source>
</evidence>
<dbReference type="SUPFAM" id="SSF48264">
    <property type="entry name" value="Cytochrome P450"/>
    <property type="match status" value="1"/>
</dbReference>
<name>A0A9P8LIR7_9PEZI</name>
<evidence type="ECO:0000256" key="1">
    <source>
        <dbReference type="PIRSR" id="PIRSR602401-1"/>
    </source>
</evidence>
<evidence type="ECO:0000313" key="3">
    <source>
        <dbReference type="Proteomes" id="UP000750711"/>
    </source>
</evidence>
<dbReference type="GO" id="GO:0004497">
    <property type="term" value="F:monooxygenase activity"/>
    <property type="evidence" value="ECO:0007669"/>
    <property type="project" value="InterPro"/>
</dbReference>
<keyword evidence="1" id="KW-0349">Heme</keyword>
<dbReference type="GO" id="GO:0020037">
    <property type="term" value="F:heme binding"/>
    <property type="evidence" value="ECO:0007669"/>
    <property type="project" value="InterPro"/>
</dbReference>
<feature type="binding site" description="axial binding residue" evidence="1">
    <location>
        <position position="471"/>
    </location>
    <ligand>
        <name>heme</name>
        <dbReference type="ChEBI" id="CHEBI:30413"/>
    </ligand>
    <ligandPart>
        <name>Fe</name>
        <dbReference type="ChEBI" id="CHEBI:18248"/>
    </ligandPart>
</feature>
<dbReference type="PRINTS" id="PR00463">
    <property type="entry name" value="EP450I"/>
</dbReference>
<reference evidence="2" key="1">
    <citation type="submission" date="2021-03" db="EMBL/GenBank/DDBJ databases">
        <title>Comparative genomics and phylogenomic investigation of the class Geoglossomycetes provide insights into ecological specialization and systematics.</title>
        <authorList>
            <person name="Melie T."/>
            <person name="Pirro S."/>
            <person name="Miller A.N."/>
            <person name="Quandt A."/>
        </authorList>
    </citation>
    <scope>NUCLEOTIDE SEQUENCE</scope>
    <source>
        <strain evidence="2">CAQ_001_2017</strain>
    </source>
</reference>
<sequence length="526" mass="58083">MGQWKYIFDLPQGAAMANWIQTVPNDGIIRYLDFLNSEVIFPTSAKALGEILTVKSDEFIKPPAINRAVKDFLGSGLLFSEGEDHKVCGIFRLRNCLETPPQVATPIGPKVSPVEDSLWGSGTGLPLNHIQTEFTLTKLSLFQAQRKNLMPAFSFRHIKALYPTFWAKSCEFLGLITAEVHGASKGRPSPSSVVDISAWFSRVALDILGTAGLGHDFRAMTNTSSELTTTYSKVFRPSKQMQILVTLNIFFPRWFVKSLPFTRNKELQQAAVLLRKTCRSLIHEKRLKMQETKRADADILSVAIESGGFTDDDLVDQLLTFLPAGHETTAAAAAWGVCLLAQHPDIQFRLRADVRAQLPSPLTPQSSTSPFQIDQIPYLHAVCNEVLRFCPPASLTYREVASHGTTLLNEPIPKGTRVVVCPLAINRDPAHWGPDAGVFNPERWTGPGKANSGGALSNYSFMTFLHGPRNCIGTSFAKTEFAFLLAVIVGRFDMELEDPSKELTPSRGVTMKPADVGIRLRVLDGW</sequence>
<evidence type="ECO:0000313" key="2">
    <source>
        <dbReference type="EMBL" id="KAH0566078.1"/>
    </source>
</evidence>
<comment type="caution">
    <text evidence="2">The sequence shown here is derived from an EMBL/GenBank/DDBJ whole genome shotgun (WGS) entry which is preliminary data.</text>
</comment>